<dbReference type="EMBL" id="LXQA010588461">
    <property type="protein sequence ID" value="MCI60814.1"/>
    <property type="molecule type" value="Genomic_DNA"/>
</dbReference>
<dbReference type="Proteomes" id="UP000265520">
    <property type="component" value="Unassembled WGS sequence"/>
</dbReference>
<comment type="caution">
    <text evidence="2">The sequence shown here is derived from an EMBL/GenBank/DDBJ whole genome shotgun (WGS) entry which is preliminary data.</text>
</comment>
<accession>A0A392TJP6</accession>
<name>A0A392TJP6_9FABA</name>
<keyword evidence="3" id="KW-1185">Reference proteome</keyword>
<evidence type="ECO:0000313" key="2">
    <source>
        <dbReference type="EMBL" id="MCI60814.1"/>
    </source>
</evidence>
<protein>
    <submittedName>
        <fullName evidence="2">Uncharacterized protein</fullName>
    </submittedName>
</protein>
<feature type="non-terminal residue" evidence="2">
    <location>
        <position position="86"/>
    </location>
</feature>
<evidence type="ECO:0000256" key="1">
    <source>
        <dbReference type="SAM" id="MobiDB-lite"/>
    </source>
</evidence>
<organism evidence="2 3">
    <name type="scientific">Trifolium medium</name>
    <dbReference type="NCBI Taxonomy" id="97028"/>
    <lineage>
        <taxon>Eukaryota</taxon>
        <taxon>Viridiplantae</taxon>
        <taxon>Streptophyta</taxon>
        <taxon>Embryophyta</taxon>
        <taxon>Tracheophyta</taxon>
        <taxon>Spermatophyta</taxon>
        <taxon>Magnoliopsida</taxon>
        <taxon>eudicotyledons</taxon>
        <taxon>Gunneridae</taxon>
        <taxon>Pentapetalae</taxon>
        <taxon>rosids</taxon>
        <taxon>fabids</taxon>
        <taxon>Fabales</taxon>
        <taxon>Fabaceae</taxon>
        <taxon>Papilionoideae</taxon>
        <taxon>50 kb inversion clade</taxon>
        <taxon>NPAAA clade</taxon>
        <taxon>Hologalegina</taxon>
        <taxon>IRL clade</taxon>
        <taxon>Trifolieae</taxon>
        <taxon>Trifolium</taxon>
    </lineage>
</organism>
<dbReference type="AlphaFoldDB" id="A0A392TJP6"/>
<reference evidence="2 3" key="1">
    <citation type="journal article" date="2018" name="Front. Plant Sci.">
        <title>Red Clover (Trifolium pratense) and Zigzag Clover (T. medium) - A Picture of Genomic Similarities and Differences.</title>
        <authorList>
            <person name="Dluhosova J."/>
            <person name="Istvanek J."/>
            <person name="Nedelnik J."/>
            <person name="Repkova J."/>
        </authorList>
    </citation>
    <scope>NUCLEOTIDE SEQUENCE [LARGE SCALE GENOMIC DNA]</scope>
    <source>
        <strain evidence="3">cv. 10/8</strain>
        <tissue evidence="2">Leaf</tissue>
    </source>
</reference>
<proteinExistence type="predicted"/>
<feature type="region of interest" description="Disordered" evidence="1">
    <location>
        <begin position="47"/>
        <end position="86"/>
    </location>
</feature>
<sequence>MGEVVATQPVRRMDHHVGRAACASGKGVSSIPLDNCDSPSICSPAEGVRHPVSVGGLEESPPRSSLMKRTKSCPPGVNRSAISGPW</sequence>
<evidence type="ECO:0000313" key="3">
    <source>
        <dbReference type="Proteomes" id="UP000265520"/>
    </source>
</evidence>